<evidence type="ECO:0000313" key="1">
    <source>
        <dbReference type="EMBL" id="MPN55546.1"/>
    </source>
</evidence>
<name>A0A645IWH7_9ZZZZ</name>
<gene>
    <name evidence="1" type="ORF">SDC9_203230</name>
</gene>
<dbReference type="InterPro" id="IPR032574">
    <property type="entry name" value="DUF4924"/>
</dbReference>
<proteinExistence type="predicted"/>
<comment type="caution">
    <text evidence="1">The sequence shown here is derived from an EMBL/GenBank/DDBJ whole genome shotgun (WGS) entry which is preliminary data.</text>
</comment>
<dbReference type="AlphaFoldDB" id="A0A645IWH7"/>
<reference evidence="1" key="1">
    <citation type="submission" date="2019-08" db="EMBL/GenBank/DDBJ databases">
        <authorList>
            <person name="Kucharzyk K."/>
            <person name="Murdoch R.W."/>
            <person name="Higgins S."/>
            <person name="Loffler F."/>
        </authorList>
    </citation>
    <scope>NUCLEOTIDE SEQUENCE</scope>
</reference>
<protein>
    <submittedName>
        <fullName evidence="1">Uncharacterized protein</fullName>
    </submittedName>
</protein>
<organism evidence="1">
    <name type="scientific">bioreactor metagenome</name>
    <dbReference type="NCBI Taxonomy" id="1076179"/>
    <lineage>
        <taxon>unclassified sequences</taxon>
        <taxon>metagenomes</taxon>
        <taxon>ecological metagenomes</taxon>
    </lineage>
</organism>
<dbReference type="Pfam" id="PF16271">
    <property type="entry name" value="DUF4924"/>
    <property type="match status" value="1"/>
</dbReference>
<sequence length="117" mass="13812">MMRMENLQQKGHLQLNKNTMLELDEFHHLILKSGMIPAYNAKFFYVLPLITQFRKKADEGLSDIELCFSFQYGFLMLKLQKAEITEETLRTQEEISKFMVLLAKNYHAHKNGELDLE</sequence>
<accession>A0A645IWH7</accession>
<dbReference type="EMBL" id="VSSQ01124942">
    <property type="protein sequence ID" value="MPN55546.1"/>
    <property type="molecule type" value="Genomic_DNA"/>
</dbReference>